<dbReference type="Proteomes" id="UP000019116">
    <property type="component" value="Chromosome 2D"/>
</dbReference>
<dbReference type="PANTHER" id="PTHR33186">
    <property type="entry name" value="OS10G0136150 PROTEIN-RELATED"/>
    <property type="match status" value="1"/>
</dbReference>
<dbReference type="Gramene" id="TraesCLE_scaffold_039413_01G000100.1">
    <property type="protein sequence ID" value="TraesCLE_scaffold_039413_01G000100.1"/>
    <property type="gene ID" value="TraesCLE_scaffold_039413_01G000100"/>
</dbReference>
<dbReference type="Gramene" id="TraesCS2D03G0160700.1">
    <property type="protein sequence ID" value="TraesCS2D03G0160700.1.CDS"/>
    <property type="gene ID" value="TraesCS2D03G0160700"/>
</dbReference>
<name>A0A1D5UYC7_WHEAT</name>
<dbReference type="STRING" id="4565.A0A1D5UYC7"/>
<reference evidence="1" key="1">
    <citation type="submission" date="2018-08" db="EMBL/GenBank/DDBJ databases">
        <authorList>
            <person name="Rossello M."/>
        </authorList>
    </citation>
    <scope>NUCLEOTIDE SEQUENCE [LARGE SCALE GENOMIC DNA]</scope>
    <source>
        <strain evidence="1">cv. Chinese Spring</strain>
    </source>
</reference>
<dbReference type="Gramene" id="TraesROB_scaffold_018608_01G000200.1">
    <property type="protein sequence ID" value="TraesROB_scaffold_018608_01G000200.1"/>
    <property type="gene ID" value="TraesROB_scaffold_018608_01G000200"/>
</dbReference>
<dbReference type="PANTHER" id="PTHR33186:SF18">
    <property type="entry name" value="OS10G0136150 PROTEIN"/>
    <property type="match status" value="1"/>
</dbReference>
<dbReference type="EnsemblPlants" id="TraesCS2D02G081600.1">
    <property type="protein sequence ID" value="TraesCS2D02G081600.1"/>
    <property type="gene ID" value="TraesCS2D02G081600"/>
</dbReference>
<dbReference type="OrthoDB" id="688464at2759"/>
<protein>
    <submittedName>
        <fullName evidence="1">Uncharacterized protein</fullName>
    </submittedName>
</protein>
<sequence length="129" mass="14833">MSFPCNCQIIQAEDGTLGLAIFSHRYHNIQMWQRKVNCHGVGTWVLWKTTEMHDIHGLPPPARRGMELIRGYAEDANEILLYLDGIVYMVQLKSMRSRKLWETHHITLCHSFNSFYTPGIGIAGARYNG</sequence>
<dbReference type="AlphaFoldDB" id="A0A1D5UYC7"/>
<accession>A0A1D5UYC7</accession>
<dbReference type="Gramene" id="TraesCAD_scaffold_109100_01G000100.1">
    <property type="protein sequence ID" value="TraesCAD_scaffold_109100_01G000100.1"/>
    <property type="gene ID" value="TraesCAD_scaffold_109100_01G000100"/>
</dbReference>
<evidence type="ECO:0000313" key="2">
    <source>
        <dbReference type="Proteomes" id="UP000019116"/>
    </source>
</evidence>
<proteinExistence type="predicted"/>
<dbReference type="Gramene" id="TraesCS2D02G081600.1">
    <property type="protein sequence ID" value="TraesCS2D02G081600.1"/>
    <property type="gene ID" value="TraesCS2D02G081600"/>
</dbReference>
<dbReference type="Gramene" id="TraesWEE_scaffold_035327_01G000200.1">
    <property type="protein sequence ID" value="TraesWEE_scaffold_035327_01G000200.1"/>
    <property type="gene ID" value="TraesWEE_scaffold_035327_01G000200"/>
</dbReference>
<dbReference type="OMA" id="IFSHRYH"/>
<evidence type="ECO:0000313" key="1">
    <source>
        <dbReference type="EnsemblPlants" id="TraesCS2D02G081600.1"/>
    </source>
</evidence>
<keyword evidence="2" id="KW-1185">Reference proteome</keyword>
<reference evidence="1" key="2">
    <citation type="submission" date="2018-10" db="UniProtKB">
        <authorList>
            <consortium name="EnsemblPlants"/>
        </authorList>
    </citation>
    <scope>IDENTIFICATION</scope>
</reference>
<organism evidence="1">
    <name type="scientific">Triticum aestivum</name>
    <name type="common">Wheat</name>
    <dbReference type="NCBI Taxonomy" id="4565"/>
    <lineage>
        <taxon>Eukaryota</taxon>
        <taxon>Viridiplantae</taxon>
        <taxon>Streptophyta</taxon>
        <taxon>Embryophyta</taxon>
        <taxon>Tracheophyta</taxon>
        <taxon>Spermatophyta</taxon>
        <taxon>Magnoliopsida</taxon>
        <taxon>Liliopsida</taxon>
        <taxon>Poales</taxon>
        <taxon>Poaceae</taxon>
        <taxon>BOP clade</taxon>
        <taxon>Pooideae</taxon>
        <taxon>Triticodae</taxon>
        <taxon>Triticeae</taxon>
        <taxon>Triticinae</taxon>
        <taxon>Triticum</taxon>
    </lineage>
</organism>